<dbReference type="Proteomes" id="UP001592582">
    <property type="component" value="Unassembled WGS sequence"/>
</dbReference>
<evidence type="ECO:0000313" key="1">
    <source>
        <dbReference type="EMBL" id="MFC1409630.1"/>
    </source>
</evidence>
<comment type="caution">
    <text evidence="1">The sequence shown here is derived from an EMBL/GenBank/DDBJ whole genome shotgun (WGS) entry which is preliminary data.</text>
</comment>
<gene>
    <name evidence="1" type="ORF">ACEZDG_10070</name>
</gene>
<name>A0ABV6V7D0_9ACTN</name>
<proteinExistence type="predicted"/>
<protein>
    <submittedName>
        <fullName evidence="1">Uncharacterized protein</fullName>
    </submittedName>
</protein>
<keyword evidence="2" id="KW-1185">Reference proteome</keyword>
<evidence type="ECO:0000313" key="2">
    <source>
        <dbReference type="Proteomes" id="UP001592582"/>
    </source>
</evidence>
<sequence length="66" mass="7076">MNDVEQPTGTAAGYCHRCEKWSPDARIIAEIHGDAGAGGTVVRCRSCDTTRSGRAPSVTDPRRYPA</sequence>
<accession>A0ABV6V7D0</accession>
<dbReference type="EMBL" id="JBHEZX010000004">
    <property type="protein sequence ID" value="MFC1409630.1"/>
    <property type="molecule type" value="Genomic_DNA"/>
</dbReference>
<organism evidence="1 2">
    <name type="scientific">Streptacidiphilus alkalitolerans</name>
    <dbReference type="NCBI Taxonomy" id="3342712"/>
    <lineage>
        <taxon>Bacteria</taxon>
        <taxon>Bacillati</taxon>
        <taxon>Actinomycetota</taxon>
        <taxon>Actinomycetes</taxon>
        <taxon>Kitasatosporales</taxon>
        <taxon>Streptomycetaceae</taxon>
        <taxon>Streptacidiphilus</taxon>
    </lineage>
</organism>
<reference evidence="1 2" key="1">
    <citation type="submission" date="2024-09" db="EMBL/GenBank/DDBJ databases">
        <authorList>
            <person name="Lee S.D."/>
        </authorList>
    </citation>
    <scope>NUCLEOTIDE SEQUENCE [LARGE SCALE GENOMIC DNA]</scope>
    <source>
        <strain evidence="1 2">N1-1</strain>
    </source>
</reference>